<evidence type="ECO:0000313" key="1">
    <source>
        <dbReference type="Ensembl" id="ENSSPAP00000012753.1"/>
    </source>
</evidence>
<reference evidence="1" key="1">
    <citation type="submission" date="2023-09" db="UniProtKB">
        <authorList>
            <consortium name="Ensembl"/>
        </authorList>
    </citation>
    <scope>IDENTIFICATION</scope>
</reference>
<name>A0A3B4ZV38_9TELE</name>
<dbReference type="GeneTree" id="ENSGT00940000177167"/>
<organism evidence="1">
    <name type="scientific">Stegastes partitus</name>
    <name type="common">bicolor damselfish</name>
    <dbReference type="NCBI Taxonomy" id="144197"/>
    <lineage>
        <taxon>Eukaryota</taxon>
        <taxon>Metazoa</taxon>
        <taxon>Chordata</taxon>
        <taxon>Craniata</taxon>
        <taxon>Vertebrata</taxon>
        <taxon>Euteleostomi</taxon>
        <taxon>Actinopterygii</taxon>
        <taxon>Neopterygii</taxon>
        <taxon>Teleostei</taxon>
        <taxon>Neoteleostei</taxon>
        <taxon>Acanthomorphata</taxon>
        <taxon>Ovalentaria</taxon>
        <taxon>Pomacentridae</taxon>
        <taxon>Stegastes</taxon>
    </lineage>
</organism>
<dbReference type="Ensembl" id="ENSSPAT00000012969.1">
    <property type="protein sequence ID" value="ENSSPAP00000012753.1"/>
    <property type="gene ID" value="ENSSPAG00000009670.1"/>
</dbReference>
<dbReference type="AlphaFoldDB" id="A0A3B4ZV38"/>
<sequence length="79" mass="9010">MPECVSVCEFVQEVQEDWSSPTTSSFTSKMISCRNTVYLLEEVSLSTLVESKPYFKAKKKNTKSFRHLLNQIALWGSEG</sequence>
<accession>A0A3B4ZV38</accession>
<dbReference type="STRING" id="144197.ENSSPAP00000012753"/>
<proteinExistence type="predicted"/>
<protein>
    <submittedName>
        <fullName evidence="1">Uncharacterized protein</fullName>
    </submittedName>
</protein>